<dbReference type="InterPro" id="IPR051279">
    <property type="entry name" value="PP1-Reg/Actin-Interact_Protein"/>
</dbReference>
<evidence type="ECO:0000313" key="2">
    <source>
        <dbReference type="EMBL" id="CAD2217999.1"/>
    </source>
</evidence>
<dbReference type="Proteomes" id="UP000515908">
    <property type="component" value="Chromosome 10"/>
</dbReference>
<organism evidence="2 3">
    <name type="scientific">Angomonas deanei</name>
    <dbReference type="NCBI Taxonomy" id="59799"/>
    <lineage>
        <taxon>Eukaryota</taxon>
        <taxon>Discoba</taxon>
        <taxon>Euglenozoa</taxon>
        <taxon>Kinetoplastea</taxon>
        <taxon>Metakinetoplastina</taxon>
        <taxon>Trypanosomatida</taxon>
        <taxon>Trypanosomatidae</taxon>
        <taxon>Strigomonadinae</taxon>
        <taxon>Angomonas</taxon>
    </lineage>
</organism>
<feature type="region of interest" description="Disordered" evidence="1">
    <location>
        <begin position="240"/>
        <end position="313"/>
    </location>
</feature>
<name>A0A7G2CEQ5_9TRYP</name>
<feature type="compositionally biased region" description="Polar residues" evidence="1">
    <location>
        <begin position="253"/>
        <end position="264"/>
    </location>
</feature>
<keyword evidence="3" id="KW-1185">Reference proteome</keyword>
<dbReference type="InterPro" id="IPR032675">
    <property type="entry name" value="LRR_dom_sf"/>
</dbReference>
<accession>A0A7G2CEQ5</accession>
<feature type="compositionally biased region" description="Low complexity" evidence="1">
    <location>
        <begin position="265"/>
        <end position="280"/>
    </location>
</feature>
<feature type="compositionally biased region" description="Basic and acidic residues" evidence="1">
    <location>
        <begin position="181"/>
        <end position="194"/>
    </location>
</feature>
<feature type="compositionally biased region" description="Polar residues" evidence="1">
    <location>
        <begin position="200"/>
        <end position="210"/>
    </location>
</feature>
<dbReference type="AlphaFoldDB" id="A0A7G2CEQ5"/>
<gene>
    <name evidence="2" type="ORF">ADEAN_000548500</name>
</gene>
<evidence type="ECO:0008006" key="4">
    <source>
        <dbReference type="Google" id="ProtNLM"/>
    </source>
</evidence>
<evidence type="ECO:0000256" key="1">
    <source>
        <dbReference type="SAM" id="MobiDB-lite"/>
    </source>
</evidence>
<reference evidence="2 3" key="1">
    <citation type="submission" date="2020-08" db="EMBL/GenBank/DDBJ databases">
        <authorList>
            <person name="Newling K."/>
            <person name="Davey J."/>
            <person name="Forrester S."/>
        </authorList>
    </citation>
    <scope>NUCLEOTIDE SEQUENCE [LARGE SCALE GENOMIC DNA]</scope>
    <source>
        <strain evidence="3">Crithidia deanei Carvalho (ATCC PRA-265)</strain>
    </source>
</reference>
<dbReference type="VEuPathDB" id="TriTrypDB:ADEAN_000548500"/>
<dbReference type="PANTHER" id="PTHR24112">
    <property type="entry name" value="LEUCINE-RICH REPEAT, ISOFORM F-RELATED"/>
    <property type="match status" value="1"/>
</dbReference>
<protein>
    <recommendedName>
        <fullName evidence="4">Leucine Rich repeat</fullName>
    </recommendedName>
</protein>
<dbReference type="Gene3D" id="3.80.10.10">
    <property type="entry name" value="Ribonuclease Inhibitor"/>
    <property type="match status" value="2"/>
</dbReference>
<evidence type="ECO:0000313" key="3">
    <source>
        <dbReference type="Proteomes" id="UP000515908"/>
    </source>
</evidence>
<sequence>MNLVLLRNERKINLSNEIPDAVNVEVLAALRDAITGNDVYIHLDLSNNPFDEECISMIGAIVKSAVFLQSLEMRNCGITDKMFNMQLLDALLNLNTISSLDLSKNKTLTDAAAPSLRHLIEHGNLKRLLLTGTSLTEEGGAVIVDAMQNNSQLLECSLPFTVGFKNLAKLGSLLGRNAQLKERAETSVARREQMQEMMGSPSQKQSSAGQGRSREPSIVTRQMGTAEVEKHRLAHYYTQHGRKNAVDSGPPAQRSNLIRNSNTVSQLPSLSLSQGGLKSSRTGTSRQWRDNVEGPTLASLSMLDRPKGASRKA</sequence>
<proteinExistence type="predicted"/>
<dbReference type="SUPFAM" id="SSF52047">
    <property type="entry name" value="RNI-like"/>
    <property type="match status" value="1"/>
</dbReference>
<feature type="region of interest" description="Disordered" evidence="1">
    <location>
        <begin position="181"/>
        <end position="226"/>
    </location>
</feature>
<dbReference type="EMBL" id="LR877154">
    <property type="protein sequence ID" value="CAD2217999.1"/>
    <property type="molecule type" value="Genomic_DNA"/>
</dbReference>